<dbReference type="AlphaFoldDB" id="A0AAF3F0J5"/>
<proteinExistence type="predicted"/>
<sequence>MTQIWLWQPSNHPPEGPIREDQYKCACGLTAKFGFTVFTIFDIVLLVFSIIGLFIVPFLLAFQFPLAIGMIVLAVMSIKTLRPFFMQIYGIIYIIEMFAVCQSANFRGKDKQNITVITSFVVAILSVLTAILALWRCKVSWEFYKYVRDRQLAIEKQPSNIGFNQVA</sequence>
<keyword evidence="1" id="KW-0812">Transmembrane</keyword>
<feature type="transmembrane region" description="Helical" evidence="1">
    <location>
        <begin position="43"/>
        <end position="76"/>
    </location>
</feature>
<feature type="transmembrane region" description="Helical" evidence="1">
    <location>
        <begin position="88"/>
        <end position="108"/>
    </location>
</feature>
<dbReference type="WBParaSite" id="MBELARI_LOCUS19987">
    <property type="protein sequence ID" value="MBELARI_LOCUS19987"/>
    <property type="gene ID" value="MBELARI_LOCUS19987"/>
</dbReference>
<feature type="transmembrane region" description="Helical" evidence="1">
    <location>
        <begin position="114"/>
        <end position="135"/>
    </location>
</feature>
<name>A0AAF3F0J5_9BILA</name>
<dbReference type="Proteomes" id="UP000887575">
    <property type="component" value="Unassembled WGS sequence"/>
</dbReference>
<reference evidence="3" key="1">
    <citation type="submission" date="2024-02" db="UniProtKB">
        <authorList>
            <consortium name="WormBaseParasite"/>
        </authorList>
    </citation>
    <scope>IDENTIFICATION</scope>
</reference>
<keyword evidence="1" id="KW-1133">Transmembrane helix</keyword>
<organism evidence="2 3">
    <name type="scientific">Mesorhabditis belari</name>
    <dbReference type="NCBI Taxonomy" id="2138241"/>
    <lineage>
        <taxon>Eukaryota</taxon>
        <taxon>Metazoa</taxon>
        <taxon>Ecdysozoa</taxon>
        <taxon>Nematoda</taxon>
        <taxon>Chromadorea</taxon>
        <taxon>Rhabditida</taxon>
        <taxon>Rhabditina</taxon>
        <taxon>Rhabditomorpha</taxon>
        <taxon>Rhabditoidea</taxon>
        <taxon>Rhabditidae</taxon>
        <taxon>Mesorhabditinae</taxon>
        <taxon>Mesorhabditis</taxon>
    </lineage>
</organism>
<keyword evidence="2" id="KW-1185">Reference proteome</keyword>
<accession>A0AAF3F0J5</accession>
<evidence type="ECO:0000313" key="3">
    <source>
        <dbReference type="WBParaSite" id="MBELARI_LOCUS19987"/>
    </source>
</evidence>
<evidence type="ECO:0000313" key="2">
    <source>
        <dbReference type="Proteomes" id="UP000887575"/>
    </source>
</evidence>
<protein>
    <submittedName>
        <fullName evidence="3">Uncharacterized protein</fullName>
    </submittedName>
</protein>
<keyword evidence="1" id="KW-0472">Membrane</keyword>
<evidence type="ECO:0000256" key="1">
    <source>
        <dbReference type="SAM" id="Phobius"/>
    </source>
</evidence>